<dbReference type="InterPro" id="IPR027277">
    <property type="entry name" value="NadC/ModD"/>
</dbReference>
<protein>
    <recommendedName>
        <fullName evidence="11">Probable nicotinate-nucleotide pyrophosphorylase [carboxylating]</fullName>
        <ecNumber evidence="5">2.4.2.19</ecNumber>
    </recommendedName>
    <alternativeName>
        <fullName evidence="9">Quinolinate phosphoribosyltransferase [decarboxylating]</fullName>
    </alternativeName>
</protein>
<keyword evidence="7 12" id="KW-0328">Glycosyltransferase</keyword>
<evidence type="ECO:0000256" key="8">
    <source>
        <dbReference type="ARBA" id="ARBA00022679"/>
    </source>
</evidence>
<organism evidence="16">
    <name type="scientific">Candidatus Kentrum eta</name>
    <dbReference type="NCBI Taxonomy" id="2126337"/>
    <lineage>
        <taxon>Bacteria</taxon>
        <taxon>Pseudomonadati</taxon>
        <taxon>Pseudomonadota</taxon>
        <taxon>Gammaproteobacteria</taxon>
        <taxon>Candidatus Kentrum</taxon>
    </lineage>
</organism>
<dbReference type="InterPro" id="IPR002638">
    <property type="entry name" value="Quinolinate_PRibosylTrfase_C"/>
</dbReference>
<comment type="function">
    <text evidence="1">Involved in the catabolism of quinolinic acid (QA).</text>
</comment>
<evidence type="ECO:0000256" key="9">
    <source>
        <dbReference type="ARBA" id="ARBA00033102"/>
    </source>
</evidence>
<dbReference type="EMBL" id="CAADFG010000156">
    <property type="protein sequence ID" value="VFJ99162.1"/>
    <property type="molecule type" value="Genomic_DNA"/>
</dbReference>
<dbReference type="EMBL" id="CAADFJ010000124">
    <property type="protein sequence ID" value="VFK03329.1"/>
    <property type="molecule type" value="Genomic_DNA"/>
</dbReference>
<gene>
    <name evidence="15" type="ORF">BECKH772A_GA0070896_101562</name>
    <name evidence="16" type="ORF">BECKH772B_GA0070898_101523</name>
    <name evidence="17" type="ORF">BECKH772C_GA0070978_101246</name>
</gene>
<dbReference type="PANTHER" id="PTHR32179:SF3">
    <property type="entry name" value="NICOTINATE-NUCLEOTIDE PYROPHOSPHORYLASE [CARBOXYLATING]"/>
    <property type="match status" value="1"/>
</dbReference>
<evidence type="ECO:0000256" key="12">
    <source>
        <dbReference type="PIRNR" id="PIRNR006250"/>
    </source>
</evidence>
<dbReference type="Pfam" id="PF02749">
    <property type="entry name" value="QRPTase_N"/>
    <property type="match status" value="1"/>
</dbReference>
<evidence type="ECO:0000256" key="10">
    <source>
        <dbReference type="ARBA" id="ARBA00047445"/>
    </source>
</evidence>
<dbReference type="AlphaFoldDB" id="A0A450V303"/>
<evidence type="ECO:0000256" key="2">
    <source>
        <dbReference type="ARBA" id="ARBA00004893"/>
    </source>
</evidence>
<evidence type="ECO:0000256" key="6">
    <source>
        <dbReference type="ARBA" id="ARBA00022642"/>
    </source>
</evidence>
<dbReference type="GO" id="GO:0009435">
    <property type="term" value="P:NAD+ biosynthetic process"/>
    <property type="evidence" value="ECO:0007669"/>
    <property type="project" value="UniProtKB-UniPathway"/>
</dbReference>
<dbReference type="PANTHER" id="PTHR32179">
    <property type="entry name" value="NICOTINATE-NUCLEOTIDE PYROPHOSPHORYLASE [CARBOXYLATING]"/>
    <property type="match status" value="1"/>
</dbReference>
<dbReference type="Pfam" id="PF01729">
    <property type="entry name" value="QRPTase_C"/>
    <property type="match status" value="1"/>
</dbReference>
<dbReference type="InterPro" id="IPR022412">
    <property type="entry name" value="Quinolinate_PRibosylTrfase_N"/>
</dbReference>
<feature type="domain" description="Quinolinate phosphoribosyl transferase C-terminal" evidence="13">
    <location>
        <begin position="116"/>
        <end position="279"/>
    </location>
</feature>
<dbReference type="SUPFAM" id="SSF54675">
    <property type="entry name" value="Nicotinate/Quinolinate PRTase N-terminal domain-like"/>
    <property type="match status" value="1"/>
</dbReference>
<dbReference type="Gene3D" id="3.90.1170.20">
    <property type="entry name" value="Quinolinate phosphoribosyl transferase, N-terminal domain"/>
    <property type="match status" value="1"/>
</dbReference>
<feature type="domain" description="Quinolinate phosphoribosyl transferase N-terminal" evidence="14">
    <location>
        <begin position="29"/>
        <end position="113"/>
    </location>
</feature>
<dbReference type="UniPathway" id="UPA00253">
    <property type="reaction ID" value="UER00331"/>
</dbReference>
<evidence type="ECO:0000313" key="17">
    <source>
        <dbReference type="EMBL" id="VFK03329.1"/>
    </source>
</evidence>
<comment type="subunit">
    <text evidence="4">Hexamer formed by 3 homodimers.</text>
</comment>
<dbReference type="SUPFAM" id="SSF51690">
    <property type="entry name" value="Nicotinate/Quinolinate PRTase C-terminal domain-like"/>
    <property type="match status" value="1"/>
</dbReference>
<dbReference type="GO" id="GO:0034213">
    <property type="term" value="P:quinolinate catabolic process"/>
    <property type="evidence" value="ECO:0007669"/>
    <property type="project" value="TreeGrafter"/>
</dbReference>
<sequence>MRTTDPIPLPNDITQTVRRALAEDVGGGDITGALLPAHLSASATLISREDAILCGIPWFDEVFAQLDPGIKTHWTATDGADITVEQTICRLTGPARPLLTGERTAINFLQTLSGTATVAAKYAREARGTPARILDTRKTLPGLRTAQKYAVRRGGCHNHRLGLHDGILIKENHILAAGSLPAAVGLARGKNPDVPVEVEVESLEECRAALASGADIILLDNFSLQAIEEAVRVTAGRAKLEVSGGVERSTLGRLAQTGVDYISIGSLTKHVRAVDFSLRFQISGTP</sequence>
<evidence type="ECO:0000256" key="4">
    <source>
        <dbReference type="ARBA" id="ARBA00011218"/>
    </source>
</evidence>
<evidence type="ECO:0000256" key="3">
    <source>
        <dbReference type="ARBA" id="ARBA00009400"/>
    </source>
</evidence>
<dbReference type="InterPro" id="IPR037128">
    <property type="entry name" value="Quinolinate_PRibosylTase_N_sf"/>
</dbReference>
<comment type="pathway">
    <text evidence="2">Cofactor biosynthesis; NAD(+) biosynthesis; nicotinate D-ribonucleotide from quinolinate: step 1/1.</text>
</comment>
<dbReference type="GO" id="GO:0004514">
    <property type="term" value="F:nicotinate-nucleotide diphosphorylase (carboxylating) activity"/>
    <property type="evidence" value="ECO:0007669"/>
    <property type="project" value="UniProtKB-EC"/>
</dbReference>
<evidence type="ECO:0000259" key="13">
    <source>
        <dbReference type="Pfam" id="PF01729"/>
    </source>
</evidence>
<dbReference type="EMBL" id="CAADFI010000152">
    <property type="protein sequence ID" value="VFJ99184.1"/>
    <property type="molecule type" value="Genomic_DNA"/>
</dbReference>
<dbReference type="InterPro" id="IPR013785">
    <property type="entry name" value="Aldolase_TIM"/>
</dbReference>
<name>A0A450V303_9GAMM</name>
<reference evidence="16" key="1">
    <citation type="submission" date="2019-02" db="EMBL/GenBank/DDBJ databases">
        <authorList>
            <person name="Gruber-Vodicka R. H."/>
            <person name="Seah K. B. B."/>
        </authorList>
    </citation>
    <scope>NUCLEOTIDE SEQUENCE</scope>
    <source>
        <strain evidence="17">BECK_SA2B12</strain>
        <strain evidence="15">BECK_SA2B15</strain>
        <strain evidence="16">BECK_SA2B20</strain>
    </source>
</reference>
<evidence type="ECO:0000313" key="15">
    <source>
        <dbReference type="EMBL" id="VFJ99162.1"/>
    </source>
</evidence>
<comment type="catalytic activity">
    <reaction evidence="10">
        <text>nicotinate beta-D-ribonucleotide + CO2 + diphosphate = quinolinate + 5-phospho-alpha-D-ribose 1-diphosphate + 2 H(+)</text>
        <dbReference type="Rhea" id="RHEA:12733"/>
        <dbReference type="ChEBI" id="CHEBI:15378"/>
        <dbReference type="ChEBI" id="CHEBI:16526"/>
        <dbReference type="ChEBI" id="CHEBI:29959"/>
        <dbReference type="ChEBI" id="CHEBI:33019"/>
        <dbReference type="ChEBI" id="CHEBI:57502"/>
        <dbReference type="ChEBI" id="CHEBI:58017"/>
        <dbReference type="EC" id="2.4.2.19"/>
    </reaction>
</comment>
<comment type="similarity">
    <text evidence="3 12">Belongs to the NadC/ModD family.</text>
</comment>
<keyword evidence="8 12" id="KW-0808">Transferase</keyword>
<dbReference type="FunFam" id="3.20.20.70:FF:000030">
    <property type="entry name" value="Nicotinate-nucleotide pyrophosphorylase, carboxylating"/>
    <property type="match status" value="1"/>
</dbReference>
<dbReference type="Gene3D" id="3.20.20.70">
    <property type="entry name" value="Aldolase class I"/>
    <property type="match status" value="1"/>
</dbReference>
<dbReference type="InterPro" id="IPR036068">
    <property type="entry name" value="Nicotinate_pribotase-like_C"/>
</dbReference>
<dbReference type="NCBIfam" id="TIGR00078">
    <property type="entry name" value="nadC"/>
    <property type="match status" value="1"/>
</dbReference>
<dbReference type="InterPro" id="IPR004393">
    <property type="entry name" value="NadC"/>
</dbReference>
<evidence type="ECO:0000256" key="11">
    <source>
        <dbReference type="ARBA" id="ARBA00069173"/>
    </source>
</evidence>
<dbReference type="GO" id="GO:0005737">
    <property type="term" value="C:cytoplasm"/>
    <property type="evidence" value="ECO:0007669"/>
    <property type="project" value="TreeGrafter"/>
</dbReference>
<dbReference type="FunFam" id="3.90.1170.20:FF:000001">
    <property type="entry name" value="Nicotinate-nucleotide diphosphorylase (Carboxylating)"/>
    <property type="match status" value="1"/>
</dbReference>
<evidence type="ECO:0000256" key="5">
    <source>
        <dbReference type="ARBA" id="ARBA00011944"/>
    </source>
</evidence>
<dbReference type="CDD" id="cd01572">
    <property type="entry name" value="QPRTase"/>
    <property type="match status" value="1"/>
</dbReference>
<dbReference type="PIRSF" id="PIRSF006250">
    <property type="entry name" value="NadC_ModD"/>
    <property type="match status" value="1"/>
</dbReference>
<dbReference type="EC" id="2.4.2.19" evidence="5"/>
<evidence type="ECO:0000256" key="1">
    <source>
        <dbReference type="ARBA" id="ARBA00003237"/>
    </source>
</evidence>
<accession>A0A450V303</accession>
<proteinExistence type="inferred from homology"/>
<evidence type="ECO:0000259" key="14">
    <source>
        <dbReference type="Pfam" id="PF02749"/>
    </source>
</evidence>
<evidence type="ECO:0000313" key="16">
    <source>
        <dbReference type="EMBL" id="VFJ99184.1"/>
    </source>
</evidence>
<evidence type="ECO:0000256" key="7">
    <source>
        <dbReference type="ARBA" id="ARBA00022676"/>
    </source>
</evidence>
<keyword evidence="6" id="KW-0662">Pyridine nucleotide biosynthesis</keyword>